<keyword evidence="2" id="KW-1185">Reference proteome</keyword>
<evidence type="ECO:0000313" key="1">
    <source>
        <dbReference type="EMBL" id="KAH3661807.1"/>
    </source>
</evidence>
<dbReference type="Proteomes" id="UP000769157">
    <property type="component" value="Unassembled WGS sequence"/>
</dbReference>
<dbReference type="OrthoDB" id="3989030at2759"/>
<proteinExistence type="predicted"/>
<evidence type="ECO:0000313" key="2">
    <source>
        <dbReference type="Proteomes" id="UP000769157"/>
    </source>
</evidence>
<gene>
    <name evidence="1" type="ORF">OGAPHI_005985</name>
</gene>
<accession>A0A9P8NYI0</accession>
<dbReference type="RefSeq" id="XP_046058911.1">
    <property type="nucleotide sequence ID" value="XM_046207225.1"/>
</dbReference>
<dbReference type="GeneID" id="70237949"/>
<dbReference type="EMBL" id="JAEUBE010000414">
    <property type="protein sequence ID" value="KAH3661807.1"/>
    <property type="molecule type" value="Genomic_DNA"/>
</dbReference>
<reference evidence="1" key="2">
    <citation type="submission" date="2021-01" db="EMBL/GenBank/DDBJ databases">
        <authorList>
            <person name="Schikora-Tamarit M.A."/>
        </authorList>
    </citation>
    <scope>NUCLEOTIDE SEQUENCE</scope>
    <source>
        <strain evidence="1">CBS6075</strain>
    </source>
</reference>
<dbReference type="AlphaFoldDB" id="A0A9P8NYI0"/>
<comment type="caution">
    <text evidence="1">The sequence shown here is derived from an EMBL/GenBank/DDBJ whole genome shotgun (WGS) entry which is preliminary data.</text>
</comment>
<sequence>MSNGLPSQDEFRLHNVLRALPEAQRDLVSAVSRVGRQYVKDLDDQCIGVLDIERDEVLERLDRVRHTYEVIKSSDVTARIQKVHQIEEDLGEIAAGLVDSQERIDRLIDKIKKIEKTSRQKDRLFDPKTFHVGHYRELYKYGMHNEHKEINPLKEQQILNLEQEIIELQRERSSSISGIHNPTHLLVHESPVTEISETTATAPSQKFNEDVSKTLRGYFK</sequence>
<protein>
    <submittedName>
        <fullName evidence="1">Uncharacterized protein</fullName>
    </submittedName>
</protein>
<name>A0A9P8NYI0_9ASCO</name>
<organism evidence="1 2">
    <name type="scientific">Ogataea philodendri</name>
    <dbReference type="NCBI Taxonomy" id="1378263"/>
    <lineage>
        <taxon>Eukaryota</taxon>
        <taxon>Fungi</taxon>
        <taxon>Dikarya</taxon>
        <taxon>Ascomycota</taxon>
        <taxon>Saccharomycotina</taxon>
        <taxon>Pichiomycetes</taxon>
        <taxon>Pichiales</taxon>
        <taxon>Pichiaceae</taxon>
        <taxon>Ogataea</taxon>
    </lineage>
</organism>
<reference evidence="1" key="1">
    <citation type="journal article" date="2021" name="Open Biol.">
        <title>Shared evolutionary footprints suggest mitochondrial oxidative damage underlies multiple complex I losses in fungi.</title>
        <authorList>
            <person name="Schikora-Tamarit M.A."/>
            <person name="Marcet-Houben M."/>
            <person name="Nosek J."/>
            <person name="Gabaldon T."/>
        </authorList>
    </citation>
    <scope>NUCLEOTIDE SEQUENCE</scope>
    <source>
        <strain evidence="1">CBS6075</strain>
    </source>
</reference>